<name>A0A5Q0UH49_9ARCH</name>
<feature type="region of interest" description="Disordered" evidence="1">
    <location>
        <begin position="85"/>
        <end position="110"/>
    </location>
</feature>
<protein>
    <submittedName>
        <fullName evidence="2">Chromosome segregation ATPase</fullName>
    </submittedName>
</protein>
<organism evidence="2 3">
    <name type="scientific">Candidatus Nanohalobium constans</name>
    <dbReference type="NCBI Taxonomy" id="2565781"/>
    <lineage>
        <taxon>Archaea</taxon>
        <taxon>Candidatus Nanohalarchaeota</taxon>
        <taxon>Candidatus Nanohalobia</taxon>
        <taxon>Candidatus Nanohalobiales</taxon>
        <taxon>Candidatus Nanohalobiaceae</taxon>
        <taxon>Candidatus Nanohalobium</taxon>
    </lineage>
</organism>
<dbReference type="AlphaFoldDB" id="A0A5Q0UH49"/>
<reference evidence="3" key="1">
    <citation type="submission" date="2019-05" db="EMBL/GenBank/DDBJ databases">
        <title>Candidatus Nanohalobium constans, a novel model system to study the DPANN nano-sized archaea: genomic and physiological characterization of a nanoarchaeon co-cultured with its chitinotrophic host.</title>
        <authorList>
            <person name="La Cono V."/>
            <person name="Arcadi E."/>
            <person name="Crisafi F."/>
            <person name="Denaro R."/>
            <person name="La Spada G."/>
            <person name="Messina E."/>
            <person name="Smedile F."/>
            <person name="Toshchakov S.V."/>
            <person name="Shevchenko M.A."/>
            <person name="Golyshin P.N."/>
            <person name="Golyshina O.V."/>
            <person name="Ferrer M."/>
            <person name="Rohde M."/>
            <person name="Mushegian A."/>
            <person name="Sorokin D.Y."/>
            <person name="Giuliano L."/>
            <person name="Yakimov M.M."/>
        </authorList>
    </citation>
    <scope>NUCLEOTIDE SEQUENCE [LARGE SCALE GENOMIC DNA]</scope>
    <source>
        <strain evidence="3">LC1Nh</strain>
    </source>
</reference>
<evidence type="ECO:0000313" key="3">
    <source>
        <dbReference type="Proteomes" id="UP000377803"/>
    </source>
</evidence>
<sequence>MAQPLLKRRLNPLLLISTVAALSLLAGVAVLSQDQISDKQNRISELKEERNSLDTEVTRLDARVSNMSVKLREYEGDLGELRAEKQNLSDTVDEKNDRISELESEVENARESRDLEDTLNDINSSMSVVCAESSGGSGAEHNCNRWGHEVGTSNEG</sequence>
<dbReference type="Proteomes" id="UP000377803">
    <property type="component" value="Chromosome"/>
</dbReference>
<evidence type="ECO:0000256" key="1">
    <source>
        <dbReference type="SAM" id="MobiDB-lite"/>
    </source>
</evidence>
<dbReference type="GeneID" id="42365196"/>
<dbReference type="SUPFAM" id="SSF90257">
    <property type="entry name" value="Myosin rod fragments"/>
    <property type="match status" value="1"/>
</dbReference>
<feature type="region of interest" description="Disordered" evidence="1">
    <location>
        <begin position="131"/>
        <end position="156"/>
    </location>
</feature>
<accession>A0A5Q0UH49</accession>
<gene>
    <name evidence="2" type="primary">smc2</name>
    <name evidence="2" type="ORF">LC1Nh_0807</name>
</gene>
<dbReference type="KEGG" id="ncon:LC1Nh_0807"/>
<dbReference type="EMBL" id="CP040089">
    <property type="protein sequence ID" value="QGA80691.1"/>
    <property type="molecule type" value="Genomic_DNA"/>
</dbReference>
<evidence type="ECO:0000313" key="2">
    <source>
        <dbReference type="EMBL" id="QGA80691.1"/>
    </source>
</evidence>
<proteinExistence type="predicted"/>
<dbReference type="Gene3D" id="1.10.287.1490">
    <property type="match status" value="1"/>
</dbReference>
<dbReference type="RefSeq" id="WP_153550432.1">
    <property type="nucleotide sequence ID" value="NZ_CP040089.1"/>
</dbReference>
<keyword evidence="3" id="KW-1185">Reference proteome</keyword>